<dbReference type="InterPro" id="IPR053136">
    <property type="entry name" value="UTP_pyrophosphatase-like"/>
</dbReference>
<dbReference type="PANTHER" id="PTHR30399">
    <property type="entry name" value="UNCHARACTERIZED PROTEIN YGJP"/>
    <property type="match status" value="1"/>
</dbReference>
<evidence type="ECO:0000259" key="1">
    <source>
        <dbReference type="Pfam" id="PF01863"/>
    </source>
</evidence>
<gene>
    <name evidence="2" type="ORF">PG1C_07070</name>
</gene>
<protein>
    <recommendedName>
        <fullName evidence="1">YgjP-like metallopeptidase domain-containing protein</fullName>
    </recommendedName>
</protein>
<dbReference type="KEGG" id="rbu:PG1C_07070"/>
<proteinExistence type="predicted"/>
<dbReference type="CDD" id="cd07344">
    <property type="entry name" value="M48_yhfN_like"/>
    <property type="match status" value="1"/>
</dbReference>
<dbReference type="InterPro" id="IPR002725">
    <property type="entry name" value="YgjP-like_metallopeptidase"/>
</dbReference>
<dbReference type="Gene3D" id="3.30.2010.10">
    <property type="entry name" value="Metalloproteases ('zincins'), catalytic domain"/>
    <property type="match status" value="1"/>
</dbReference>
<sequence length="231" mass="25964">MPKTRQVVISGRIVDFRIKTGARRLSMTIDERGLRLSAPTRMRLADIDHFVLDHGAWVLQKLDELARVCRPRHINIKDGAPLPLLGQDIEVRVIPGANRFRWIAQTLVLEARPDANLGGLATRALKAQALIHFSGRLAHYTAQIHLAPPPLGLSAARTRWGSCSRNSGIRINWRLIHLAPHLGDYVVAHEVAHLLEMNHSVHFWRIVGTLYPDWKTARNELKTCAASLPIL</sequence>
<dbReference type="Pfam" id="PF01863">
    <property type="entry name" value="YgjP-like"/>
    <property type="match status" value="1"/>
</dbReference>
<dbReference type="Proteomes" id="UP000061603">
    <property type="component" value="Chromosome"/>
</dbReference>
<dbReference type="PANTHER" id="PTHR30399:SF1">
    <property type="entry name" value="UTP PYROPHOSPHATASE"/>
    <property type="match status" value="1"/>
</dbReference>
<organism evidence="2 3">
    <name type="scientific">Rugosibacter aromaticivorans</name>
    <dbReference type="NCBI Taxonomy" id="1565605"/>
    <lineage>
        <taxon>Bacteria</taxon>
        <taxon>Pseudomonadati</taxon>
        <taxon>Pseudomonadota</taxon>
        <taxon>Betaproteobacteria</taxon>
        <taxon>Nitrosomonadales</taxon>
        <taxon>Sterolibacteriaceae</taxon>
        <taxon>Rugosibacter</taxon>
    </lineage>
</organism>
<dbReference type="HOGENOM" id="CLU_065947_2_0_4"/>
<name>A0A0C5JQG2_9PROT</name>
<feature type="domain" description="YgjP-like metallopeptidase" evidence="1">
    <location>
        <begin position="23"/>
        <end position="222"/>
    </location>
</feature>
<dbReference type="STRING" id="1565605.PG1C_07070"/>
<reference evidence="2 3" key="1">
    <citation type="journal article" date="2015" name="Genome Announc.">
        <title>Complete Genome Sequence of a Novel Bacterium within the Family Rhodocyclaceae That Degrades Polycyclic Aromatic Hydrocarbons.</title>
        <authorList>
            <person name="Singleton D.R."/>
            <person name="Dickey A.N."/>
            <person name="Scholl E.H."/>
            <person name="Wright F.A."/>
            <person name="Aitken M.D."/>
        </authorList>
    </citation>
    <scope>NUCLEOTIDE SEQUENCE [LARGE SCALE GENOMIC DNA]</scope>
    <source>
        <strain evidence="3">PG1-Ca6</strain>
    </source>
</reference>
<dbReference type="AlphaFoldDB" id="A0A0C5JQG2"/>
<accession>A0A0C5JQG2</accession>
<evidence type="ECO:0000313" key="2">
    <source>
        <dbReference type="EMBL" id="AJP49486.1"/>
    </source>
</evidence>
<keyword evidence="3" id="KW-1185">Reference proteome</keyword>
<dbReference type="EMBL" id="CP010554">
    <property type="protein sequence ID" value="AJP49486.1"/>
    <property type="molecule type" value="Genomic_DNA"/>
</dbReference>
<evidence type="ECO:0000313" key="3">
    <source>
        <dbReference type="Proteomes" id="UP000061603"/>
    </source>
</evidence>